<protein>
    <submittedName>
        <fullName evidence="1">Uncharacterized protein</fullName>
    </submittedName>
</protein>
<evidence type="ECO:0000313" key="1">
    <source>
        <dbReference type="EMBL" id="JAH64001.1"/>
    </source>
</evidence>
<dbReference type="EMBL" id="GBXM01044576">
    <property type="protein sequence ID" value="JAH64001.1"/>
    <property type="molecule type" value="Transcribed_RNA"/>
</dbReference>
<sequence length="33" mass="3882">MIWKEKSVWVHGLRSACQPLARQKHRGLVSHQN</sequence>
<organism evidence="1">
    <name type="scientific">Anguilla anguilla</name>
    <name type="common">European freshwater eel</name>
    <name type="synonym">Muraena anguilla</name>
    <dbReference type="NCBI Taxonomy" id="7936"/>
    <lineage>
        <taxon>Eukaryota</taxon>
        <taxon>Metazoa</taxon>
        <taxon>Chordata</taxon>
        <taxon>Craniata</taxon>
        <taxon>Vertebrata</taxon>
        <taxon>Euteleostomi</taxon>
        <taxon>Actinopterygii</taxon>
        <taxon>Neopterygii</taxon>
        <taxon>Teleostei</taxon>
        <taxon>Anguilliformes</taxon>
        <taxon>Anguillidae</taxon>
        <taxon>Anguilla</taxon>
    </lineage>
</organism>
<reference evidence="1" key="2">
    <citation type="journal article" date="2015" name="Fish Shellfish Immunol.">
        <title>Early steps in the European eel (Anguilla anguilla)-Vibrio vulnificus interaction in the gills: Role of the RtxA13 toxin.</title>
        <authorList>
            <person name="Callol A."/>
            <person name="Pajuelo D."/>
            <person name="Ebbesson L."/>
            <person name="Teles M."/>
            <person name="MacKenzie S."/>
            <person name="Amaro C."/>
        </authorList>
    </citation>
    <scope>NUCLEOTIDE SEQUENCE</scope>
</reference>
<proteinExistence type="predicted"/>
<dbReference type="AlphaFoldDB" id="A0A0E9UDY9"/>
<name>A0A0E9UDY9_ANGAN</name>
<accession>A0A0E9UDY9</accession>
<reference evidence="1" key="1">
    <citation type="submission" date="2014-11" db="EMBL/GenBank/DDBJ databases">
        <authorList>
            <person name="Amaro Gonzalez C."/>
        </authorList>
    </citation>
    <scope>NUCLEOTIDE SEQUENCE</scope>
</reference>